<dbReference type="AlphaFoldDB" id="A0A438HCU8"/>
<gene>
    <name evidence="1" type="ORF">CK203_041672</name>
</gene>
<sequence>MHSSCCYYGFMTYSSPLLGATTSHGIAPMTHLYAHGIVPLCQALDIISKSALLLPHFIKHCVLVPPCLSYRSLMEPRCRSMRSLCRILQWTPSCGSFSRSGGVELRRVIEERRRGLSTWIKFGDLGLCYLLEGMEHCCRDEDLVRWSKAWEEGGRKFKLERQSNGAGKFLFCSVVIEEVKRFLLIFPKGRGFQGGWSILAEKIRNLGVISLDEFRGVVSL</sequence>
<proteinExistence type="predicted"/>
<protein>
    <submittedName>
        <fullName evidence="1">Uncharacterized protein</fullName>
    </submittedName>
</protein>
<comment type="caution">
    <text evidence="1">The sequence shown here is derived from an EMBL/GenBank/DDBJ whole genome shotgun (WGS) entry which is preliminary data.</text>
</comment>
<evidence type="ECO:0000313" key="2">
    <source>
        <dbReference type="Proteomes" id="UP000288805"/>
    </source>
</evidence>
<dbReference type="Proteomes" id="UP000288805">
    <property type="component" value="Unassembled WGS sequence"/>
</dbReference>
<evidence type="ECO:0000313" key="1">
    <source>
        <dbReference type="EMBL" id="RVW82288.1"/>
    </source>
</evidence>
<dbReference type="EMBL" id="QGNW01000242">
    <property type="protein sequence ID" value="RVW82288.1"/>
    <property type="molecule type" value="Genomic_DNA"/>
</dbReference>
<accession>A0A438HCU8</accession>
<reference evidence="1 2" key="1">
    <citation type="journal article" date="2018" name="PLoS Genet.">
        <title>Population sequencing reveals clonal diversity and ancestral inbreeding in the grapevine cultivar Chardonnay.</title>
        <authorList>
            <person name="Roach M.J."/>
            <person name="Johnson D.L."/>
            <person name="Bohlmann J."/>
            <person name="van Vuuren H.J."/>
            <person name="Jones S.J."/>
            <person name="Pretorius I.S."/>
            <person name="Schmidt S.A."/>
            <person name="Borneman A.R."/>
        </authorList>
    </citation>
    <scope>NUCLEOTIDE SEQUENCE [LARGE SCALE GENOMIC DNA]</scope>
    <source>
        <strain evidence="2">cv. Chardonnay</strain>
        <tissue evidence="1">Leaf</tissue>
    </source>
</reference>
<name>A0A438HCU8_VITVI</name>
<organism evidence="1 2">
    <name type="scientific">Vitis vinifera</name>
    <name type="common">Grape</name>
    <dbReference type="NCBI Taxonomy" id="29760"/>
    <lineage>
        <taxon>Eukaryota</taxon>
        <taxon>Viridiplantae</taxon>
        <taxon>Streptophyta</taxon>
        <taxon>Embryophyta</taxon>
        <taxon>Tracheophyta</taxon>
        <taxon>Spermatophyta</taxon>
        <taxon>Magnoliopsida</taxon>
        <taxon>eudicotyledons</taxon>
        <taxon>Gunneridae</taxon>
        <taxon>Pentapetalae</taxon>
        <taxon>rosids</taxon>
        <taxon>Vitales</taxon>
        <taxon>Vitaceae</taxon>
        <taxon>Viteae</taxon>
        <taxon>Vitis</taxon>
    </lineage>
</organism>